<organism evidence="3 4">
    <name type="scientific">Sphingobacterium lactis</name>
    <dbReference type="NCBI Taxonomy" id="797291"/>
    <lineage>
        <taxon>Bacteria</taxon>
        <taxon>Pseudomonadati</taxon>
        <taxon>Bacteroidota</taxon>
        <taxon>Sphingobacteriia</taxon>
        <taxon>Sphingobacteriales</taxon>
        <taxon>Sphingobacteriaceae</taxon>
        <taxon>Sphingobacterium</taxon>
    </lineage>
</organism>
<protein>
    <submittedName>
        <fullName evidence="3">D-alanyl-D-alanine carboxypeptidase / D-alanyl-D-alanine-endopeptidase (Penicillin-binding protein 4)</fullName>
    </submittedName>
</protein>
<dbReference type="AlphaFoldDB" id="A0A1H5SFP9"/>
<dbReference type="GO" id="GO:0004185">
    <property type="term" value="F:serine-type carboxypeptidase activity"/>
    <property type="evidence" value="ECO:0007669"/>
    <property type="project" value="InterPro"/>
</dbReference>
<evidence type="ECO:0000313" key="4">
    <source>
        <dbReference type="Proteomes" id="UP000236731"/>
    </source>
</evidence>
<dbReference type="SUPFAM" id="SSF56601">
    <property type="entry name" value="beta-lactamase/transpeptidase-like"/>
    <property type="match status" value="1"/>
</dbReference>
<dbReference type="PANTHER" id="PTHR30023:SF0">
    <property type="entry name" value="PENICILLIN-SENSITIVE CARBOXYPEPTIDASE A"/>
    <property type="match status" value="1"/>
</dbReference>
<evidence type="ECO:0000313" key="3">
    <source>
        <dbReference type="EMBL" id="SEF49325.1"/>
    </source>
</evidence>
<evidence type="ECO:0000256" key="2">
    <source>
        <dbReference type="ARBA" id="ARBA00022801"/>
    </source>
</evidence>
<dbReference type="Gene3D" id="3.50.80.20">
    <property type="entry name" value="D-Ala-D-Ala carboxypeptidase C, peptidase S13"/>
    <property type="match status" value="1"/>
</dbReference>
<sequence length="489" mass="53976">MYYLSSRLRYLLSMRRFFSFFYFVAFISLTSIETTVAQEVKSKVETAFATFSKHPSIQHGTASLTVLNSKTGEVVYAKNDLQGLATASTLKVITSITALDLLGSDFQFETKLDYTGQIDSLGTLHGNLIVSGFGDPTLGSDRYAETKADVILAKWVAAIKNLGIKEIKGMLIADDKLYNGYDVPNTWMWGDIGNYYGAGISSLNWKENKTGINFIVGRPGQAARMQPTEQLPFYTLINEVKTGAAGSGDKVYGYSGPYAKKVVLRGTYGSDLKKTIEISVPDPALHLGYDLMKALAQDSIVLTDSVTTAKRLMNIDSLVLMEGQRVNIVSHKSPRLAEVVHWFNQKSINLYGEALLKLIGGISANNFDTEESAELISKYWQNKLTIPPSAIHTFDGSGLSPQNRVTTAAMGKIMHYAKSRPWFADFYKSLPTINKTSMKSGTIGGVLGYTGYQKAADGQEYTFSLLVNNYHGPASQMRQRMFRLLDVLK</sequence>
<keyword evidence="4" id="KW-1185">Reference proteome</keyword>
<comment type="similarity">
    <text evidence="1">Belongs to the peptidase S13 family.</text>
</comment>
<dbReference type="Pfam" id="PF02113">
    <property type="entry name" value="Peptidase_S13"/>
    <property type="match status" value="1"/>
</dbReference>
<gene>
    <name evidence="3" type="ORF">SAMN05421877_101248</name>
</gene>
<evidence type="ECO:0000256" key="1">
    <source>
        <dbReference type="ARBA" id="ARBA00006096"/>
    </source>
</evidence>
<dbReference type="Proteomes" id="UP000236731">
    <property type="component" value="Unassembled WGS sequence"/>
</dbReference>
<proteinExistence type="inferred from homology"/>
<dbReference type="GO" id="GO:0000270">
    <property type="term" value="P:peptidoglycan metabolic process"/>
    <property type="evidence" value="ECO:0007669"/>
    <property type="project" value="TreeGrafter"/>
</dbReference>
<keyword evidence="3" id="KW-0121">Carboxypeptidase</keyword>
<dbReference type="NCBIfam" id="TIGR00666">
    <property type="entry name" value="PBP4"/>
    <property type="match status" value="1"/>
</dbReference>
<reference evidence="4" key="1">
    <citation type="submission" date="2016-10" db="EMBL/GenBank/DDBJ databases">
        <authorList>
            <person name="Varghese N."/>
            <person name="Submissions S."/>
        </authorList>
    </citation>
    <scope>NUCLEOTIDE SEQUENCE [LARGE SCALE GENOMIC DNA]</scope>
    <source>
        <strain evidence="4">DSM 22361</strain>
    </source>
</reference>
<dbReference type="InterPro" id="IPR000667">
    <property type="entry name" value="Peptidase_S13"/>
</dbReference>
<dbReference type="InterPro" id="IPR012338">
    <property type="entry name" value="Beta-lactam/transpept-like"/>
</dbReference>
<keyword evidence="3" id="KW-0645">Protease</keyword>
<name>A0A1H5SFP9_9SPHI</name>
<dbReference type="PRINTS" id="PR00922">
    <property type="entry name" value="DADACBPTASE3"/>
</dbReference>
<dbReference type="EMBL" id="FNUT01000001">
    <property type="protein sequence ID" value="SEF49325.1"/>
    <property type="molecule type" value="Genomic_DNA"/>
</dbReference>
<dbReference type="Gene3D" id="3.40.710.10">
    <property type="entry name" value="DD-peptidase/beta-lactamase superfamily"/>
    <property type="match status" value="1"/>
</dbReference>
<dbReference type="GO" id="GO:0006508">
    <property type="term" value="P:proteolysis"/>
    <property type="evidence" value="ECO:0007669"/>
    <property type="project" value="InterPro"/>
</dbReference>
<keyword evidence="2" id="KW-0378">Hydrolase</keyword>
<dbReference type="PANTHER" id="PTHR30023">
    <property type="entry name" value="D-ALANYL-D-ALANINE CARBOXYPEPTIDASE"/>
    <property type="match status" value="1"/>
</dbReference>
<accession>A0A1H5SFP9</accession>